<dbReference type="STRING" id="60169.A0A1V6NAL9"/>
<dbReference type="EMBL" id="MDYM01000015">
    <property type="protein sequence ID" value="OQD61758.1"/>
    <property type="molecule type" value="Genomic_DNA"/>
</dbReference>
<sequence>MVGEDCLVPPDVLYMLNDKRFLVHPEIPTPALEMVSLLREDQRDTITSYEMPFVVKFCRCSSGQGTYIVTTEEERQHMLDAVHRYRERGGIDVQVSEFVHSERPHYGVNFFVGHGSSQPRFLGATEQVVTKSGVWVGGIIDYQVQEDLERGLRDTIAAVARTLQQSSYVGWVGIDVIFDHNDRPLVVDLNVRIAAKIGIVLFSKHFLSVGLPCAQMDTISFYGPASEIYDALSAEIESGQVIVTLSAEVTETKSVASVVFGAPNRKELSA</sequence>
<evidence type="ECO:0000256" key="1">
    <source>
        <dbReference type="PROSITE-ProRule" id="PRU00409"/>
    </source>
</evidence>
<dbReference type="Gene3D" id="3.30.470.20">
    <property type="entry name" value="ATP-grasp fold, B domain"/>
    <property type="match status" value="1"/>
</dbReference>
<name>A0A1V6NAL9_PENPO</name>
<dbReference type="Pfam" id="PF02655">
    <property type="entry name" value="ATP-grasp_3"/>
    <property type="match status" value="1"/>
</dbReference>
<dbReference type="InterPro" id="IPR003806">
    <property type="entry name" value="ATP-grasp_PylC-type"/>
</dbReference>
<gene>
    <name evidence="3" type="ORF">PENPOL_c015G10630</name>
</gene>
<reference evidence="4" key="1">
    <citation type="journal article" date="2017" name="Nat. Microbiol.">
        <title>Global analysis of biosynthetic gene clusters reveals vast potential of secondary metabolite production in Penicillium species.</title>
        <authorList>
            <person name="Nielsen J.C."/>
            <person name="Grijseels S."/>
            <person name="Prigent S."/>
            <person name="Ji B."/>
            <person name="Dainat J."/>
            <person name="Nielsen K.F."/>
            <person name="Frisvad J.C."/>
            <person name="Workman M."/>
            <person name="Nielsen J."/>
        </authorList>
    </citation>
    <scope>NUCLEOTIDE SEQUENCE [LARGE SCALE GENOMIC DNA]</scope>
    <source>
        <strain evidence="4">IBT 4502</strain>
    </source>
</reference>
<dbReference type="InterPro" id="IPR011761">
    <property type="entry name" value="ATP-grasp"/>
</dbReference>
<feature type="domain" description="ATP-grasp" evidence="2">
    <location>
        <begin position="19"/>
        <end position="220"/>
    </location>
</feature>
<organism evidence="3 4">
    <name type="scientific">Penicillium polonicum</name>
    <dbReference type="NCBI Taxonomy" id="60169"/>
    <lineage>
        <taxon>Eukaryota</taxon>
        <taxon>Fungi</taxon>
        <taxon>Dikarya</taxon>
        <taxon>Ascomycota</taxon>
        <taxon>Pezizomycotina</taxon>
        <taxon>Eurotiomycetes</taxon>
        <taxon>Eurotiomycetidae</taxon>
        <taxon>Eurotiales</taxon>
        <taxon>Aspergillaceae</taxon>
        <taxon>Penicillium</taxon>
    </lineage>
</organism>
<dbReference type="PANTHER" id="PTHR37018:SF1">
    <property type="entry name" value="CULTURE SPECIFIC PROTEIN, PUTATIVE (AFU_ORTHOLOGUE AFUA_2G00130)-RELATED"/>
    <property type="match status" value="1"/>
</dbReference>
<dbReference type="GO" id="GO:0046872">
    <property type="term" value="F:metal ion binding"/>
    <property type="evidence" value="ECO:0007669"/>
    <property type="project" value="InterPro"/>
</dbReference>
<comment type="caution">
    <text evidence="3">The sequence shown here is derived from an EMBL/GenBank/DDBJ whole genome shotgun (WGS) entry which is preliminary data.</text>
</comment>
<dbReference type="GO" id="GO:0005524">
    <property type="term" value="F:ATP binding"/>
    <property type="evidence" value="ECO:0007669"/>
    <property type="project" value="UniProtKB-UniRule"/>
</dbReference>
<keyword evidence="1" id="KW-0067">ATP-binding</keyword>
<evidence type="ECO:0000313" key="3">
    <source>
        <dbReference type="EMBL" id="OQD61758.1"/>
    </source>
</evidence>
<protein>
    <recommendedName>
        <fullName evidence="2">ATP-grasp domain-containing protein</fullName>
    </recommendedName>
</protein>
<keyword evidence="1" id="KW-0547">Nucleotide-binding</keyword>
<dbReference type="OrthoDB" id="5946236at2759"/>
<evidence type="ECO:0000313" key="4">
    <source>
        <dbReference type="Proteomes" id="UP000191408"/>
    </source>
</evidence>
<proteinExistence type="predicted"/>
<keyword evidence="4" id="KW-1185">Reference proteome</keyword>
<dbReference type="PANTHER" id="PTHR37018">
    <property type="entry name" value="CULTURE SPECIFIC PROTEIN, PUTATIVE (AFU_ORTHOLOGUE AFUA_2G00130)-RELATED"/>
    <property type="match status" value="1"/>
</dbReference>
<dbReference type="PROSITE" id="PS50975">
    <property type="entry name" value="ATP_GRASP"/>
    <property type="match status" value="1"/>
</dbReference>
<dbReference type="Proteomes" id="UP000191408">
    <property type="component" value="Unassembled WGS sequence"/>
</dbReference>
<evidence type="ECO:0000259" key="2">
    <source>
        <dbReference type="PROSITE" id="PS50975"/>
    </source>
</evidence>
<accession>A0A1V6NAL9</accession>
<dbReference type="AlphaFoldDB" id="A0A1V6NAL9"/>
<dbReference type="InterPro" id="IPR053269">
    <property type="entry name" value="Asp-Met_ligase"/>
</dbReference>
<dbReference type="SUPFAM" id="SSF56059">
    <property type="entry name" value="Glutathione synthetase ATP-binding domain-like"/>
    <property type="match status" value="1"/>
</dbReference>